<dbReference type="Pfam" id="PF00076">
    <property type="entry name" value="RRM_1"/>
    <property type="match status" value="1"/>
</dbReference>
<evidence type="ECO:0000259" key="3">
    <source>
        <dbReference type="PROSITE" id="PS50102"/>
    </source>
</evidence>
<evidence type="ECO:0000256" key="1">
    <source>
        <dbReference type="PROSITE-ProRule" id="PRU00176"/>
    </source>
</evidence>
<protein>
    <submittedName>
        <fullName evidence="4">Protein vip1</fullName>
    </submittedName>
</protein>
<keyword evidence="1" id="KW-0694">RNA-binding</keyword>
<feature type="region of interest" description="Disordered" evidence="2">
    <location>
        <begin position="79"/>
        <end position="104"/>
    </location>
</feature>
<dbReference type="AlphaFoldDB" id="A0AAN6J781"/>
<evidence type="ECO:0000256" key="2">
    <source>
        <dbReference type="SAM" id="MobiDB-lite"/>
    </source>
</evidence>
<name>A0AAN6J781_9PEZI</name>
<comment type="caution">
    <text evidence="4">The sequence shown here is derived from an EMBL/GenBank/DDBJ whole genome shotgun (WGS) entry which is preliminary data.</text>
</comment>
<dbReference type="SMART" id="SM00360">
    <property type="entry name" value="RRM"/>
    <property type="match status" value="1"/>
</dbReference>
<evidence type="ECO:0000313" key="4">
    <source>
        <dbReference type="EMBL" id="KAK0319437.1"/>
    </source>
</evidence>
<dbReference type="GO" id="GO:0003723">
    <property type="term" value="F:RNA binding"/>
    <property type="evidence" value="ECO:0007669"/>
    <property type="project" value="UniProtKB-UniRule"/>
</dbReference>
<dbReference type="Gene3D" id="3.30.70.330">
    <property type="match status" value="1"/>
</dbReference>
<dbReference type="EMBL" id="JASUXU010000030">
    <property type="protein sequence ID" value="KAK0319437.1"/>
    <property type="molecule type" value="Genomic_DNA"/>
</dbReference>
<dbReference type="SUPFAM" id="SSF54928">
    <property type="entry name" value="RNA-binding domain, RBD"/>
    <property type="match status" value="1"/>
</dbReference>
<accession>A0AAN6J781</accession>
<dbReference type="Proteomes" id="UP001168146">
    <property type="component" value="Unassembled WGS sequence"/>
</dbReference>
<dbReference type="InterPro" id="IPR000504">
    <property type="entry name" value="RRM_dom"/>
</dbReference>
<feature type="region of interest" description="Disordered" evidence="2">
    <location>
        <begin position="715"/>
        <end position="756"/>
    </location>
</feature>
<sequence>MSNTVHVKGISGQTSEKEVRDFFSFCGKIHSLSVTPESGEEKSAQSATVTFEKETAAKTALLLDNTQLGSAQVHVSSAASLDQMSGGKAAGSSEESDDLAQEDKPRSRIMAEYLAQGYVLSDSVVQKALAADQQHGISNRFMNTLQQFDQRTKATERAQAVDQQYQVMARVDAGWRGLTSYFEKAAGTPTGQRLRGFYAQGQRQVLDVHNEAKHLAALKSGKGGDQMGMSGGQSTMPTAEEAEMEKFSAADGKETTKCNCGGTDSKCPCESDCSHLARHYIIQGLIDNMRAVVLAIVGLAAGSLATIATEGYADTDGRHIKPFECSPHARCCMVNGSPQCLMHDAECDPCTSNTKSTTPSFTPISEIQVRSARDAPSPTPTSVVSTLTAVTEQLSSPSSTVTQANMTATWFDGPTEIQGPNITRTSYDEQSQTIVTETLPATPTGPQPTCDAEGRCVFPPSCSVSFPGFISCHGNDGSITSTFISTTKSSQSAPVERSTTTSTTSSVSTTSNATPATITSIAAAVKNVRFDLRAPSSAVEHEKRQADIAPLLSAIEAIAAASARSSLLQWMLASGGVERQEQTTVSSATVTAPMLLAPTTTVVQVQRQERTTITTVFTATVTAPATVYTTLETANMSQSSSTTDAFSLPPMTAAPSTGYTTSIANASSGIVITNPLRPSWSSTASGWSALNPHINNTSIDTETYLNISTFVMPQSSSQGPVNTTADASRVGQSTVTSTQVIQPSTTDASPTDTGFSGFTPAVTSNLGNHSSGALAFARFPGSGRGVGAGAAIAGLCLGVVVLL</sequence>
<feature type="domain" description="RRM" evidence="3">
    <location>
        <begin position="3"/>
        <end position="80"/>
    </location>
</feature>
<dbReference type="PANTHER" id="PTHR32343">
    <property type="entry name" value="SERINE/ARGININE-RICH SPLICING FACTOR"/>
    <property type="match status" value="1"/>
</dbReference>
<dbReference type="PROSITE" id="PS50102">
    <property type="entry name" value="RRM"/>
    <property type="match status" value="1"/>
</dbReference>
<proteinExistence type="predicted"/>
<organism evidence="4 5">
    <name type="scientific">Friedmanniomyces endolithicus</name>
    <dbReference type="NCBI Taxonomy" id="329885"/>
    <lineage>
        <taxon>Eukaryota</taxon>
        <taxon>Fungi</taxon>
        <taxon>Dikarya</taxon>
        <taxon>Ascomycota</taxon>
        <taxon>Pezizomycotina</taxon>
        <taxon>Dothideomycetes</taxon>
        <taxon>Dothideomycetidae</taxon>
        <taxon>Mycosphaerellales</taxon>
        <taxon>Teratosphaeriaceae</taxon>
        <taxon>Friedmanniomyces</taxon>
    </lineage>
</organism>
<gene>
    <name evidence="4" type="primary">vip1_2</name>
    <name evidence="4" type="ORF">LTR82_009502</name>
</gene>
<evidence type="ECO:0000313" key="5">
    <source>
        <dbReference type="Proteomes" id="UP001168146"/>
    </source>
</evidence>
<dbReference type="PANTHER" id="PTHR32343:SF10">
    <property type="entry name" value="RNA-BINDING REGION RNP-1 DOMAIN-CONTAINING PROTEIN"/>
    <property type="match status" value="1"/>
</dbReference>
<dbReference type="InterPro" id="IPR012677">
    <property type="entry name" value="Nucleotide-bd_a/b_plait_sf"/>
</dbReference>
<reference evidence="4" key="1">
    <citation type="submission" date="2021-12" db="EMBL/GenBank/DDBJ databases">
        <title>Black yeast isolated from Biological Soil Crust.</title>
        <authorList>
            <person name="Kurbessoian T."/>
        </authorList>
    </citation>
    <scope>NUCLEOTIDE SEQUENCE</scope>
    <source>
        <strain evidence="4">CCFEE 5208</strain>
    </source>
</reference>
<dbReference type="InterPro" id="IPR035979">
    <property type="entry name" value="RBD_domain_sf"/>
</dbReference>
<feature type="region of interest" description="Disordered" evidence="2">
    <location>
        <begin position="486"/>
        <end position="512"/>
    </location>
</feature>